<dbReference type="InterPro" id="IPR011010">
    <property type="entry name" value="DNA_brk_join_enz"/>
</dbReference>
<accession>A0A1H6DWX7</accession>
<protein>
    <submittedName>
        <fullName evidence="1">Uncharacterized protein</fullName>
    </submittedName>
</protein>
<evidence type="ECO:0000313" key="1">
    <source>
        <dbReference type="EMBL" id="SEG89837.1"/>
    </source>
</evidence>
<dbReference type="AlphaFoldDB" id="A0A1H6DWX7"/>
<evidence type="ECO:0000313" key="2">
    <source>
        <dbReference type="Proteomes" id="UP000236723"/>
    </source>
</evidence>
<reference evidence="2" key="1">
    <citation type="submission" date="2016-10" db="EMBL/GenBank/DDBJ databases">
        <authorList>
            <person name="Varghese N."/>
            <person name="Submissions S."/>
        </authorList>
    </citation>
    <scope>NUCLEOTIDE SEQUENCE [LARGE SCALE GENOMIC DNA]</scope>
    <source>
        <strain evidence="2">DSM 43163</strain>
    </source>
</reference>
<dbReference type="SUPFAM" id="SSF56349">
    <property type="entry name" value="DNA breaking-rejoining enzymes"/>
    <property type="match status" value="1"/>
</dbReference>
<dbReference type="EMBL" id="FNVO01000024">
    <property type="protein sequence ID" value="SEG89837.1"/>
    <property type="molecule type" value="Genomic_DNA"/>
</dbReference>
<dbReference type="RefSeq" id="WP_103943891.1">
    <property type="nucleotide sequence ID" value="NZ_FNVO01000024.1"/>
</dbReference>
<dbReference type="GO" id="GO:0003677">
    <property type="term" value="F:DNA binding"/>
    <property type="evidence" value="ECO:0007669"/>
    <property type="project" value="InterPro"/>
</dbReference>
<dbReference type="Proteomes" id="UP000236723">
    <property type="component" value="Unassembled WGS sequence"/>
</dbReference>
<keyword evidence="2" id="KW-1185">Reference proteome</keyword>
<organism evidence="1 2">
    <name type="scientific">Thermomonospora echinospora</name>
    <dbReference type="NCBI Taxonomy" id="1992"/>
    <lineage>
        <taxon>Bacteria</taxon>
        <taxon>Bacillati</taxon>
        <taxon>Actinomycetota</taxon>
        <taxon>Actinomycetes</taxon>
        <taxon>Streptosporangiales</taxon>
        <taxon>Thermomonosporaceae</taxon>
        <taxon>Thermomonospora</taxon>
    </lineage>
</organism>
<sequence>MAESTEDDYNDTVRLHLAPALSAAPHVVAKEGRTLTLDQAKTLLAEVAGHRFEVAIMIAPAYGLRRGEVLACTGQR</sequence>
<proteinExistence type="predicted"/>
<gene>
    <name evidence="1" type="ORF">SAMN04489712_12484</name>
</gene>
<name>A0A1H6DWX7_9ACTN</name>